<dbReference type="PANTHER" id="PTHR10334">
    <property type="entry name" value="CYSTEINE-RICH SECRETORY PROTEIN-RELATED"/>
    <property type="match status" value="1"/>
</dbReference>
<dbReference type="InterPro" id="IPR035940">
    <property type="entry name" value="CAP_sf"/>
</dbReference>
<dbReference type="InterPro" id="IPR001283">
    <property type="entry name" value="CRISP-related"/>
</dbReference>
<keyword evidence="3" id="KW-1185">Reference proteome</keyword>
<feature type="domain" description="SCP" evidence="1">
    <location>
        <begin position="6"/>
        <end position="135"/>
    </location>
</feature>
<dbReference type="PRINTS" id="PR00837">
    <property type="entry name" value="V5TPXLIKE"/>
</dbReference>
<dbReference type="EMBL" id="NAJL01000029">
    <property type="protein sequence ID" value="TKA26345.1"/>
    <property type="molecule type" value="Genomic_DNA"/>
</dbReference>
<comment type="caution">
    <text evidence="2">The sequence shown here is derived from an EMBL/GenBank/DDBJ whole genome shotgun (WGS) entry which is preliminary data.</text>
</comment>
<dbReference type="OrthoDB" id="337038at2759"/>
<dbReference type="InterPro" id="IPR014044">
    <property type="entry name" value="CAP_dom"/>
</dbReference>
<gene>
    <name evidence="2" type="ORF">B0A50_05124</name>
</gene>
<reference evidence="2 3" key="1">
    <citation type="submission" date="2017-03" db="EMBL/GenBank/DDBJ databases">
        <title>Genomes of endolithic fungi from Antarctica.</title>
        <authorList>
            <person name="Coleine C."/>
            <person name="Masonjones S."/>
            <person name="Stajich J.E."/>
        </authorList>
    </citation>
    <scope>NUCLEOTIDE SEQUENCE [LARGE SCALE GENOMIC DNA]</scope>
    <source>
        <strain evidence="2 3">CCFEE 6315</strain>
    </source>
</reference>
<dbReference type="AlphaFoldDB" id="A0A4U0TWX9"/>
<accession>A0A4U0TWX9</accession>
<dbReference type="SMART" id="SM00198">
    <property type="entry name" value="SCP"/>
    <property type="match status" value="1"/>
</dbReference>
<name>A0A4U0TWX9_9PEZI</name>
<dbReference type="Pfam" id="PF00188">
    <property type="entry name" value="CAP"/>
    <property type="match status" value="1"/>
</dbReference>
<evidence type="ECO:0000313" key="3">
    <source>
        <dbReference type="Proteomes" id="UP000308549"/>
    </source>
</evidence>
<sequence length="182" mass="19895">MSYQDDLRGAVLNGTNYYRNLHQADNLTWDSALADYAQNYAKKCIWEHSGGQYGENLAEGYRTPGLSIDAWANEEKDYNYEKPKFHESTGHYTQLVWKNTTSVGCGASYCRSTAENGVSGWFLVCEYNPAGNVQGRFKQQVTKSGEGKGGDLGLGAAASERKGLKRVLGALAAGYVLLAVCV</sequence>
<dbReference type="GO" id="GO:0005576">
    <property type="term" value="C:extracellular region"/>
    <property type="evidence" value="ECO:0007669"/>
    <property type="project" value="InterPro"/>
</dbReference>
<dbReference type="SUPFAM" id="SSF55797">
    <property type="entry name" value="PR-1-like"/>
    <property type="match status" value="1"/>
</dbReference>
<dbReference type="InterPro" id="IPR018244">
    <property type="entry name" value="Allrgn_V5/Tpx1_CS"/>
</dbReference>
<proteinExistence type="predicted"/>
<dbReference type="Gene3D" id="3.40.33.10">
    <property type="entry name" value="CAP"/>
    <property type="match status" value="1"/>
</dbReference>
<organism evidence="2 3">
    <name type="scientific">Salinomyces thailandicus</name>
    <dbReference type="NCBI Taxonomy" id="706561"/>
    <lineage>
        <taxon>Eukaryota</taxon>
        <taxon>Fungi</taxon>
        <taxon>Dikarya</taxon>
        <taxon>Ascomycota</taxon>
        <taxon>Pezizomycotina</taxon>
        <taxon>Dothideomycetes</taxon>
        <taxon>Dothideomycetidae</taxon>
        <taxon>Mycosphaerellales</taxon>
        <taxon>Teratosphaeriaceae</taxon>
        <taxon>Salinomyces</taxon>
    </lineage>
</organism>
<dbReference type="PROSITE" id="PS01009">
    <property type="entry name" value="CRISP_1"/>
    <property type="match status" value="1"/>
</dbReference>
<protein>
    <recommendedName>
        <fullName evidence="1">SCP domain-containing protein</fullName>
    </recommendedName>
</protein>
<dbReference type="Proteomes" id="UP000308549">
    <property type="component" value="Unassembled WGS sequence"/>
</dbReference>
<evidence type="ECO:0000313" key="2">
    <source>
        <dbReference type="EMBL" id="TKA26345.1"/>
    </source>
</evidence>
<evidence type="ECO:0000259" key="1">
    <source>
        <dbReference type="SMART" id="SM00198"/>
    </source>
</evidence>